<evidence type="ECO:0000313" key="1">
    <source>
        <dbReference type="EMBL" id="VEL36686.1"/>
    </source>
</evidence>
<accession>A0A3S5B884</accession>
<reference evidence="1" key="1">
    <citation type="submission" date="2018-11" db="EMBL/GenBank/DDBJ databases">
        <authorList>
            <consortium name="Pathogen Informatics"/>
        </authorList>
    </citation>
    <scope>NUCLEOTIDE SEQUENCE</scope>
</reference>
<gene>
    <name evidence="1" type="ORF">PXEA_LOCUS30126</name>
</gene>
<name>A0A3S5B884_9PLAT</name>
<proteinExistence type="predicted"/>
<protein>
    <submittedName>
        <fullName evidence="1">Uncharacterized protein</fullName>
    </submittedName>
</protein>
<keyword evidence="2" id="KW-1185">Reference proteome</keyword>
<dbReference type="AlphaFoldDB" id="A0A3S5B884"/>
<dbReference type="EMBL" id="CAAALY010252912">
    <property type="protein sequence ID" value="VEL36686.1"/>
    <property type="molecule type" value="Genomic_DNA"/>
</dbReference>
<sequence>MVYLAWMYYAAQTPTKIVDNLPKVSPYLHEQLETSSFAKEETLSEQAIQSKLPSPPPISIIAGPKGYLAQAVWLSYRRAASLRADYFSVHSVLNYMKDIRLARFLPNDRVMQREGRGIGLTRLTSYLASSWVGVTICNARICPSTLLTSHIDPIS</sequence>
<comment type="caution">
    <text evidence="1">The sequence shown here is derived from an EMBL/GenBank/DDBJ whole genome shotgun (WGS) entry which is preliminary data.</text>
</comment>
<dbReference type="Proteomes" id="UP000784294">
    <property type="component" value="Unassembled WGS sequence"/>
</dbReference>
<evidence type="ECO:0000313" key="2">
    <source>
        <dbReference type="Proteomes" id="UP000784294"/>
    </source>
</evidence>
<organism evidence="1 2">
    <name type="scientific">Protopolystoma xenopodis</name>
    <dbReference type="NCBI Taxonomy" id="117903"/>
    <lineage>
        <taxon>Eukaryota</taxon>
        <taxon>Metazoa</taxon>
        <taxon>Spiralia</taxon>
        <taxon>Lophotrochozoa</taxon>
        <taxon>Platyhelminthes</taxon>
        <taxon>Monogenea</taxon>
        <taxon>Polyopisthocotylea</taxon>
        <taxon>Polystomatidea</taxon>
        <taxon>Polystomatidae</taxon>
        <taxon>Protopolystoma</taxon>
    </lineage>
</organism>